<sequence length="149" mass="16112">MTEYTARGRGRGCCEEQGKVLPGKSRLIHWPEPAPGPALNRERSRPTAPSPPPSAPAFPDGIRARFRPDEAPCLFMLHAFLPRASSVSTQESGFQRAQADRSVLTAARTPARPRFPRPSSPRESPGASAGAVTARPGLLKRRGSFCVTR</sequence>
<feature type="compositionally biased region" description="Low complexity" evidence="1">
    <location>
        <begin position="121"/>
        <end position="131"/>
    </location>
</feature>
<evidence type="ECO:0000256" key="1">
    <source>
        <dbReference type="SAM" id="MobiDB-lite"/>
    </source>
</evidence>
<evidence type="ECO:0000313" key="3">
    <source>
        <dbReference type="Proteomes" id="UP001159641"/>
    </source>
</evidence>
<comment type="caution">
    <text evidence="2">The sequence shown here is derived from an EMBL/GenBank/DDBJ whole genome shotgun (WGS) entry which is preliminary data.</text>
</comment>
<proteinExistence type="predicted"/>
<keyword evidence="3" id="KW-1185">Reference proteome</keyword>
<dbReference type="Proteomes" id="UP001159641">
    <property type="component" value="Unassembled WGS sequence"/>
</dbReference>
<evidence type="ECO:0000313" key="2">
    <source>
        <dbReference type="EMBL" id="KAJ8789386.1"/>
    </source>
</evidence>
<reference evidence="2 3" key="1">
    <citation type="submission" date="2022-11" db="EMBL/GenBank/DDBJ databases">
        <title>Whole genome sequence of Eschrichtius robustus ER-17-0199.</title>
        <authorList>
            <person name="Bruniche-Olsen A."/>
            <person name="Black A.N."/>
            <person name="Fields C.J."/>
            <person name="Walden K."/>
            <person name="Dewoody J.A."/>
        </authorList>
    </citation>
    <scope>NUCLEOTIDE SEQUENCE [LARGE SCALE GENOMIC DNA]</scope>
    <source>
        <strain evidence="2">ER-17-0199</strain>
        <tissue evidence="2">Blubber</tissue>
    </source>
</reference>
<gene>
    <name evidence="2" type="ORF">J1605_021913</name>
</gene>
<feature type="compositionally biased region" description="Polar residues" evidence="1">
    <location>
        <begin position="86"/>
        <end position="95"/>
    </location>
</feature>
<feature type="region of interest" description="Disordered" evidence="1">
    <location>
        <begin position="1"/>
        <end position="63"/>
    </location>
</feature>
<organism evidence="2 3">
    <name type="scientific">Eschrichtius robustus</name>
    <name type="common">California gray whale</name>
    <name type="synonym">Eschrichtius gibbosus</name>
    <dbReference type="NCBI Taxonomy" id="9764"/>
    <lineage>
        <taxon>Eukaryota</taxon>
        <taxon>Metazoa</taxon>
        <taxon>Chordata</taxon>
        <taxon>Craniata</taxon>
        <taxon>Vertebrata</taxon>
        <taxon>Euteleostomi</taxon>
        <taxon>Mammalia</taxon>
        <taxon>Eutheria</taxon>
        <taxon>Laurasiatheria</taxon>
        <taxon>Artiodactyla</taxon>
        <taxon>Whippomorpha</taxon>
        <taxon>Cetacea</taxon>
        <taxon>Mysticeti</taxon>
        <taxon>Eschrichtiidae</taxon>
        <taxon>Eschrichtius</taxon>
    </lineage>
</organism>
<accession>A0AB34H9A2</accession>
<name>A0AB34H9A2_ESCRO</name>
<dbReference type="EMBL" id="JAIQCJ010001425">
    <property type="protein sequence ID" value="KAJ8789386.1"/>
    <property type="molecule type" value="Genomic_DNA"/>
</dbReference>
<dbReference type="AlphaFoldDB" id="A0AB34H9A2"/>
<feature type="region of interest" description="Disordered" evidence="1">
    <location>
        <begin position="86"/>
        <end position="136"/>
    </location>
</feature>
<protein>
    <submittedName>
        <fullName evidence="2">Uncharacterized protein</fullName>
    </submittedName>
</protein>